<dbReference type="InterPro" id="IPR045076">
    <property type="entry name" value="MutS"/>
</dbReference>
<dbReference type="GO" id="GO:0140664">
    <property type="term" value="F:ATP-dependent DNA damage sensor activity"/>
    <property type="evidence" value="ECO:0007669"/>
    <property type="project" value="InterPro"/>
</dbReference>
<keyword evidence="8" id="KW-1185">Reference proteome</keyword>
<dbReference type="Proteomes" id="UP000467132">
    <property type="component" value="Unassembled WGS sequence"/>
</dbReference>
<evidence type="ECO:0000256" key="1">
    <source>
        <dbReference type="ARBA" id="ARBA00022741"/>
    </source>
</evidence>
<dbReference type="SMART" id="SM00534">
    <property type="entry name" value="MUTSac"/>
    <property type="match status" value="1"/>
</dbReference>
<name>A0A845QXK1_9CLOT</name>
<keyword evidence="2" id="KW-0067">ATP-binding</keyword>
<proteinExistence type="predicted"/>
<reference evidence="7 8" key="1">
    <citation type="submission" date="2018-08" db="EMBL/GenBank/DDBJ databases">
        <title>Murine metabolic-syndrome-specific gut microbial biobank.</title>
        <authorList>
            <person name="Liu C."/>
        </authorList>
    </citation>
    <scope>NUCLEOTIDE SEQUENCE [LARGE SCALE GENOMIC DNA]</scope>
    <source>
        <strain evidence="7 8">583</strain>
    </source>
</reference>
<evidence type="ECO:0000256" key="2">
    <source>
        <dbReference type="ARBA" id="ARBA00022840"/>
    </source>
</evidence>
<protein>
    <submittedName>
        <fullName evidence="7">DNA mismatch repair protein MutS</fullName>
    </submittedName>
</protein>
<dbReference type="PANTHER" id="PTHR11361">
    <property type="entry name" value="DNA MISMATCH REPAIR PROTEIN MUTS FAMILY MEMBER"/>
    <property type="match status" value="1"/>
</dbReference>
<dbReference type="SUPFAM" id="SSF52540">
    <property type="entry name" value="P-loop containing nucleoside triphosphate hydrolases"/>
    <property type="match status" value="1"/>
</dbReference>
<organism evidence="7 8">
    <name type="scientific">Senegalia massiliensis</name>
    <dbReference type="NCBI Taxonomy" id="1720316"/>
    <lineage>
        <taxon>Bacteria</taxon>
        <taxon>Bacillati</taxon>
        <taxon>Bacillota</taxon>
        <taxon>Clostridia</taxon>
        <taxon>Eubacteriales</taxon>
        <taxon>Clostridiaceae</taxon>
        <taxon>Senegalia</taxon>
    </lineage>
</organism>
<feature type="domain" description="DNA mismatch repair proteins mutS family" evidence="6">
    <location>
        <begin position="336"/>
        <end position="537"/>
    </location>
</feature>
<dbReference type="GO" id="GO:0030983">
    <property type="term" value="F:mismatched DNA binding"/>
    <property type="evidence" value="ECO:0007669"/>
    <property type="project" value="InterPro"/>
</dbReference>
<evidence type="ECO:0000313" key="8">
    <source>
        <dbReference type="Proteomes" id="UP000467132"/>
    </source>
</evidence>
<dbReference type="SUPFAM" id="SSF48334">
    <property type="entry name" value="DNA repair protein MutS, domain III"/>
    <property type="match status" value="1"/>
</dbReference>
<evidence type="ECO:0000259" key="5">
    <source>
        <dbReference type="SMART" id="SM00533"/>
    </source>
</evidence>
<dbReference type="PANTHER" id="PTHR11361:SF14">
    <property type="entry name" value="DNA MISMATCH REPAIR PROTEIN MUTS, TYPE 2"/>
    <property type="match status" value="1"/>
</dbReference>
<evidence type="ECO:0000256" key="3">
    <source>
        <dbReference type="ARBA" id="ARBA00023125"/>
    </source>
</evidence>
<accession>A0A845QXK1</accession>
<keyword evidence="4" id="KW-0175">Coiled coil</keyword>
<keyword evidence="1" id="KW-0547">Nucleotide-binding</keyword>
<dbReference type="RefSeq" id="WP_207708349.1">
    <property type="nucleotide sequence ID" value="NZ_QXXA01000005.1"/>
</dbReference>
<feature type="domain" description="DNA mismatch repair protein MutS core" evidence="5">
    <location>
        <begin position="12"/>
        <end position="319"/>
    </location>
</feature>
<sequence length="541" mass="62225">MKYMTNSTKQAIGFDYILKNIEVLTPYGRDKKSEMEPFFDKEKLNSELNKVSIIKDSIEDNRNLYEQLTSLFIHIKDIRNSIYRAKNDSILSVVELYEIKTFISIIEDIEAIMHKLPFDMFDDTFIESSDTLRLLFDPEDKGLQTFYIYEEYSEELKRIRAEKRNIGKEIKLEKNKKRKELKDKFNIRIDPKGEVVVSKENGELNDELNNSDEFEYLSESYMSIRYKIKDSIEISNLINKLESLKYEEEEEEIRIREKISSEIGFHFDFLMNNIESIGNFDLKLAKAYLALRLNATEPKILDENEINIIEGIHPKAKQEVTRRNGEFIPISIYLNKGVTCITGANMGGKTITLRIIALLTAMAQYGLLVPAKSMETSLREYIFVSMGDLQSIDSGLSTFGGEINKVKNALSNSDKKGLILIDELARGTNPKEGYAISKSILKYLLEKPSINVITTHYDNIANTKGVVHYQVIGLKNLDFNKLKNESKDIGIEAISQFMDYRLTKLENIANVPRDALNISKFMGLQDEILDQAEKILMEGED</sequence>
<dbReference type="Pfam" id="PF00488">
    <property type="entry name" value="MutS_V"/>
    <property type="match status" value="1"/>
</dbReference>
<keyword evidence="3" id="KW-0238">DNA-binding</keyword>
<gene>
    <name evidence="7" type="ORF">D3Z33_05040</name>
</gene>
<dbReference type="Gene3D" id="3.40.50.300">
    <property type="entry name" value="P-loop containing nucleotide triphosphate hydrolases"/>
    <property type="match status" value="1"/>
</dbReference>
<evidence type="ECO:0000313" key="7">
    <source>
        <dbReference type="EMBL" id="NBI06226.1"/>
    </source>
</evidence>
<evidence type="ECO:0000259" key="6">
    <source>
        <dbReference type="SMART" id="SM00534"/>
    </source>
</evidence>
<dbReference type="EMBL" id="QXXA01000005">
    <property type="protein sequence ID" value="NBI06226.1"/>
    <property type="molecule type" value="Genomic_DNA"/>
</dbReference>
<dbReference type="AlphaFoldDB" id="A0A845QXK1"/>
<dbReference type="InterPro" id="IPR007696">
    <property type="entry name" value="DNA_mismatch_repair_MutS_core"/>
</dbReference>
<dbReference type="GO" id="GO:0005524">
    <property type="term" value="F:ATP binding"/>
    <property type="evidence" value="ECO:0007669"/>
    <property type="project" value="UniProtKB-KW"/>
</dbReference>
<comment type="caution">
    <text evidence="7">The sequence shown here is derived from an EMBL/GenBank/DDBJ whole genome shotgun (WGS) entry which is preliminary data.</text>
</comment>
<dbReference type="GO" id="GO:0006298">
    <property type="term" value="P:mismatch repair"/>
    <property type="evidence" value="ECO:0007669"/>
    <property type="project" value="InterPro"/>
</dbReference>
<dbReference type="InterPro" id="IPR027417">
    <property type="entry name" value="P-loop_NTPase"/>
</dbReference>
<evidence type="ECO:0000256" key="4">
    <source>
        <dbReference type="SAM" id="Coils"/>
    </source>
</evidence>
<dbReference type="InterPro" id="IPR000432">
    <property type="entry name" value="DNA_mismatch_repair_MutS_C"/>
</dbReference>
<feature type="coiled-coil region" evidence="4">
    <location>
        <begin position="149"/>
        <end position="176"/>
    </location>
</feature>
<dbReference type="InterPro" id="IPR036187">
    <property type="entry name" value="DNA_mismatch_repair_MutS_sf"/>
</dbReference>
<dbReference type="SMART" id="SM00533">
    <property type="entry name" value="MUTSd"/>
    <property type="match status" value="1"/>
</dbReference>